<dbReference type="AlphaFoldDB" id="A0A1G7CTZ4"/>
<keyword evidence="1" id="KW-0472">Membrane</keyword>
<evidence type="ECO:0000313" key="2">
    <source>
        <dbReference type="EMBL" id="SDE42778.1"/>
    </source>
</evidence>
<dbReference type="STRING" id="390242.SAMN04488024_12111"/>
<name>A0A1G7CTZ4_9SPHI</name>
<feature type="transmembrane region" description="Helical" evidence="1">
    <location>
        <begin position="92"/>
        <end position="112"/>
    </location>
</feature>
<organism evidence="2 3">
    <name type="scientific">Pedobacter soli</name>
    <dbReference type="NCBI Taxonomy" id="390242"/>
    <lineage>
        <taxon>Bacteria</taxon>
        <taxon>Pseudomonadati</taxon>
        <taxon>Bacteroidota</taxon>
        <taxon>Sphingobacteriia</taxon>
        <taxon>Sphingobacteriales</taxon>
        <taxon>Sphingobacteriaceae</taxon>
        <taxon>Pedobacter</taxon>
    </lineage>
</organism>
<feature type="transmembrane region" description="Helical" evidence="1">
    <location>
        <begin position="5"/>
        <end position="24"/>
    </location>
</feature>
<gene>
    <name evidence="2" type="ORF">SAMN04488024_12111</name>
</gene>
<keyword evidence="1" id="KW-0812">Transmembrane</keyword>
<keyword evidence="1" id="KW-1133">Transmembrane helix</keyword>
<keyword evidence="3" id="KW-1185">Reference proteome</keyword>
<dbReference type="RefSeq" id="WP_090773217.1">
    <property type="nucleotide sequence ID" value="NZ_FMZH01000021.1"/>
</dbReference>
<feature type="transmembrane region" description="Helical" evidence="1">
    <location>
        <begin position="36"/>
        <end position="56"/>
    </location>
</feature>
<protein>
    <submittedName>
        <fullName evidence="2">Uncharacterized protein</fullName>
    </submittedName>
</protein>
<reference evidence="3" key="1">
    <citation type="submission" date="2016-10" db="EMBL/GenBank/DDBJ databases">
        <authorList>
            <person name="Varghese N."/>
            <person name="Submissions S."/>
        </authorList>
    </citation>
    <scope>NUCLEOTIDE SEQUENCE [LARGE SCALE GENOMIC DNA]</scope>
    <source>
        <strain evidence="3">DSM 18609</strain>
    </source>
</reference>
<dbReference type="Proteomes" id="UP000199455">
    <property type="component" value="Unassembled WGS sequence"/>
</dbReference>
<feature type="transmembrane region" description="Helical" evidence="1">
    <location>
        <begin position="68"/>
        <end position="86"/>
    </location>
</feature>
<dbReference type="EMBL" id="FMZH01000021">
    <property type="protein sequence ID" value="SDE42778.1"/>
    <property type="molecule type" value="Genomic_DNA"/>
</dbReference>
<evidence type="ECO:0000256" key="1">
    <source>
        <dbReference type="SAM" id="Phobius"/>
    </source>
</evidence>
<accession>A0A1G7CTZ4</accession>
<proteinExistence type="predicted"/>
<evidence type="ECO:0000313" key="3">
    <source>
        <dbReference type="Proteomes" id="UP000199455"/>
    </source>
</evidence>
<sequence length="117" mass="12656">MIRKILAVLAGYAIFVISSLLLFNLSGQKPHAEAPIVFKLLTLIYGGAFSALSGYVLRLIAKTRNLNLNYILAIIIAGFATFSLFSANGSHWTQLLAIFIFAPASIAGGKLYSNKHI</sequence>